<dbReference type="EMBL" id="JH993057">
    <property type="protein sequence ID" value="EKX37573.1"/>
    <property type="molecule type" value="Genomic_DNA"/>
</dbReference>
<dbReference type="KEGG" id="gtt:GUITHDRAFT_154914"/>
<dbReference type="Gene3D" id="3.40.50.11350">
    <property type="match status" value="1"/>
</dbReference>
<gene>
    <name evidence="1" type="ORF">GUITHDRAFT_154914</name>
</gene>
<reference evidence="3" key="2">
    <citation type="submission" date="2012-11" db="EMBL/GenBank/DDBJ databases">
        <authorList>
            <person name="Kuo A."/>
            <person name="Curtis B.A."/>
            <person name="Tanifuji G."/>
            <person name="Burki F."/>
            <person name="Gruber A."/>
            <person name="Irimia M."/>
            <person name="Maruyama S."/>
            <person name="Arias M.C."/>
            <person name="Ball S.G."/>
            <person name="Gile G.H."/>
            <person name="Hirakawa Y."/>
            <person name="Hopkins J.F."/>
            <person name="Rensing S.A."/>
            <person name="Schmutz J."/>
            <person name="Symeonidi A."/>
            <person name="Elias M."/>
            <person name="Eveleigh R.J."/>
            <person name="Herman E.K."/>
            <person name="Klute M.J."/>
            <person name="Nakayama T."/>
            <person name="Obornik M."/>
            <person name="Reyes-Prieto A."/>
            <person name="Armbrust E.V."/>
            <person name="Aves S.J."/>
            <person name="Beiko R.G."/>
            <person name="Coutinho P."/>
            <person name="Dacks J.B."/>
            <person name="Durnford D.G."/>
            <person name="Fast N.M."/>
            <person name="Green B.R."/>
            <person name="Grisdale C."/>
            <person name="Hempe F."/>
            <person name="Henrissat B."/>
            <person name="Hoppner M.P."/>
            <person name="Ishida K.-I."/>
            <person name="Kim E."/>
            <person name="Koreny L."/>
            <person name="Kroth P.G."/>
            <person name="Liu Y."/>
            <person name="Malik S.-B."/>
            <person name="Maier U.G."/>
            <person name="McRose D."/>
            <person name="Mock T."/>
            <person name="Neilson J.A."/>
            <person name="Onodera N.T."/>
            <person name="Poole A.M."/>
            <person name="Pritham E.J."/>
            <person name="Richards T.A."/>
            <person name="Rocap G."/>
            <person name="Roy S.W."/>
            <person name="Sarai C."/>
            <person name="Schaack S."/>
            <person name="Shirato S."/>
            <person name="Slamovits C.H."/>
            <person name="Spencer D.F."/>
            <person name="Suzuki S."/>
            <person name="Worden A.Z."/>
            <person name="Zauner S."/>
            <person name="Barry K."/>
            <person name="Bell C."/>
            <person name="Bharti A.K."/>
            <person name="Crow J.A."/>
            <person name="Grimwood J."/>
            <person name="Kramer R."/>
            <person name="Lindquist E."/>
            <person name="Lucas S."/>
            <person name="Salamov A."/>
            <person name="McFadden G.I."/>
            <person name="Lane C.E."/>
            <person name="Keeling P.J."/>
            <person name="Gray M.W."/>
            <person name="Grigoriev I.V."/>
            <person name="Archibald J.M."/>
        </authorList>
    </citation>
    <scope>NUCLEOTIDE SEQUENCE</scope>
    <source>
        <strain evidence="3">CCMP2712</strain>
    </source>
</reference>
<dbReference type="HOGENOM" id="CLU_1622152_0_0_1"/>
<dbReference type="Proteomes" id="UP000011087">
    <property type="component" value="Unassembled WGS sequence"/>
</dbReference>
<name>L1IMT8_GUITC</name>
<dbReference type="GO" id="GO:0006487">
    <property type="term" value="P:protein N-linked glycosylation"/>
    <property type="evidence" value="ECO:0007669"/>
    <property type="project" value="TreeGrafter"/>
</dbReference>
<sequence length="164" mass="18631">MRPNERCLEEYINPALASIFPQGVPPNIASIFVRHGDKHYEAKRRSVEEYFDRLANLDIKDVYVGSDSASVIAHAKSKYGSRYRLYHLPMARTPDGFRLVDFRQHKNAGIEGQHLAELFLSIQAAVAVGTFSSNWCRLVHELHDQDGHAACAYISLDEWGETDR</sequence>
<dbReference type="PANTHER" id="PTHR13132:SF29">
    <property type="entry name" value="ALPHA-(1,6)-FUCOSYLTRANSFERASE"/>
    <property type="match status" value="1"/>
</dbReference>
<organism evidence="1">
    <name type="scientific">Guillardia theta (strain CCMP2712)</name>
    <name type="common">Cryptophyte</name>
    <dbReference type="NCBI Taxonomy" id="905079"/>
    <lineage>
        <taxon>Eukaryota</taxon>
        <taxon>Cryptophyceae</taxon>
        <taxon>Pyrenomonadales</taxon>
        <taxon>Geminigeraceae</taxon>
        <taxon>Guillardia</taxon>
    </lineage>
</organism>
<dbReference type="PANTHER" id="PTHR13132">
    <property type="entry name" value="ALPHA- 1,6 -FUCOSYLTRANSFERASE"/>
    <property type="match status" value="1"/>
</dbReference>
<proteinExistence type="predicted"/>
<feature type="non-terminal residue" evidence="1">
    <location>
        <position position="1"/>
    </location>
</feature>
<dbReference type="EnsemblProtists" id="EKX37573">
    <property type="protein sequence ID" value="EKX37573"/>
    <property type="gene ID" value="GUITHDRAFT_154914"/>
</dbReference>
<accession>L1IMT8</accession>
<reference evidence="2" key="3">
    <citation type="submission" date="2015-06" db="UniProtKB">
        <authorList>
            <consortium name="EnsemblProtists"/>
        </authorList>
    </citation>
    <scope>IDENTIFICATION</scope>
</reference>
<dbReference type="GO" id="GO:0046921">
    <property type="term" value="F:alpha-(1-&gt;6)-fucosyltransferase activity"/>
    <property type="evidence" value="ECO:0007669"/>
    <property type="project" value="TreeGrafter"/>
</dbReference>
<dbReference type="RefSeq" id="XP_005824553.1">
    <property type="nucleotide sequence ID" value="XM_005824496.1"/>
</dbReference>
<reference evidence="1 3" key="1">
    <citation type="journal article" date="2012" name="Nature">
        <title>Algal genomes reveal evolutionary mosaicism and the fate of nucleomorphs.</title>
        <authorList>
            <consortium name="DOE Joint Genome Institute"/>
            <person name="Curtis B.A."/>
            <person name="Tanifuji G."/>
            <person name="Burki F."/>
            <person name="Gruber A."/>
            <person name="Irimia M."/>
            <person name="Maruyama S."/>
            <person name="Arias M.C."/>
            <person name="Ball S.G."/>
            <person name="Gile G.H."/>
            <person name="Hirakawa Y."/>
            <person name="Hopkins J.F."/>
            <person name="Kuo A."/>
            <person name="Rensing S.A."/>
            <person name="Schmutz J."/>
            <person name="Symeonidi A."/>
            <person name="Elias M."/>
            <person name="Eveleigh R.J."/>
            <person name="Herman E.K."/>
            <person name="Klute M.J."/>
            <person name="Nakayama T."/>
            <person name="Obornik M."/>
            <person name="Reyes-Prieto A."/>
            <person name="Armbrust E.V."/>
            <person name="Aves S.J."/>
            <person name="Beiko R.G."/>
            <person name="Coutinho P."/>
            <person name="Dacks J.B."/>
            <person name="Durnford D.G."/>
            <person name="Fast N.M."/>
            <person name="Green B.R."/>
            <person name="Grisdale C.J."/>
            <person name="Hempel F."/>
            <person name="Henrissat B."/>
            <person name="Hoppner M.P."/>
            <person name="Ishida K."/>
            <person name="Kim E."/>
            <person name="Koreny L."/>
            <person name="Kroth P.G."/>
            <person name="Liu Y."/>
            <person name="Malik S.B."/>
            <person name="Maier U.G."/>
            <person name="McRose D."/>
            <person name="Mock T."/>
            <person name="Neilson J.A."/>
            <person name="Onodera N.T."/>
            <person name="Poole A.M."/>
            <person name="Pritham E.J."/>
            <person name="Richards T.A."/>
            <person name="Rocap G."/>
            <person name="Roy S.W."/>
            <person name="Sarai C."/>
            <person name="Schaack S."/>
            <person name="Shirato S."/>
            <person name="Slamovits C.H."/>
            <person name="Spencer D.F."/>
            <person name="Suzuki S."/>
            <person name="Worden A.Z."/>
            <person name="Zauner S."/>
            <person name="Barry K."/>
            <person name="Bell C."/>
            <person name="Bharti A.K."/>
            <person name="Crow J.A."/>
            <person name="Grimwood J."/>
            <person name="Kramer R."/>
            <person name="Lindquist E."/>
            <person name="Lucas S."/>
            <person name="Salamov A."/>
            <person name="McFadden G.I."/>
            <person name="Lane C.E."/>
            <person name="Keeling P.J."/>
            <person name="Gray M.W."/>
            <person name="Grigoriev I.V."/>
            <person name="Archibald J.M."/>
        </authorList>
    </citation>
    <scope>NUCLEOTIDE SEQUENCE</scope>
    <source>
        <strain evidence="1 3">CCMP2712</strain>
    </source>
</reference>
<dbReference type="AlphaFoldDB" id="L1IMT8"/>
<evidence type="ECO:0000313" key="1">
    <source>
        <dbReference type="EMBL" id="EKX37573.1"/>
    </source>
</evidence>
<evidence type="ECO:0000313" key="2">
    <source>
        <dbReference type="EnsemblProtists" id="EKX37573"/>
    </source>
</evidence>
<evidence type="ECO:0000313" key="3">
    <source>
        <dbReference type="Proteomes" id="UP000011087"/>
    </source>
</evidence>
<protein>
    <submittedName>
        <fullName evidence="1 2">Uncharacterized protein</fullName>
    </submittedName>
</protein>
<keyword evidence="3" id="KW-1185">Reference proteome</keyword>
<dbReference type="PaxDb" id="55529-EKX37573"/>
<dbReference type="GeneID" id="17294312"/>